<organism evidence="3">
    <name type="scientific">Colletotrichum graminicola (strain M1.001 / M2 / FGSC 10212)</name>
    <name type="common">Maize anthracnose fungus</name>
    <name type="synonym">Glomerella graminicola</name>
    <dbReference type="NCBI Taxonomy" id="645133"/>
    <lineage>
        <taxon>Eukaryota</taxon>
        <taxon>Fungi</taxon>
        <taxon>Dikarya</taxon>
        <taxon>Ascomycota</taxon>
        <taxon>Pezizomycotina</taxon>
        <taxon>Sordariomycetes</taxon>
        <taxon>Hypocreomycetidae</taxon>
        <taxon>Glomerellales</taxon>
        <taxon>Glomerellaceae</taxon>
        <taxon>Colletotrichum</taxon>
        <taxon>Colletotrichum graminicola species complex</taxon>
    </lineage>
</organism>
<feature type="region of interest" description="Disordered" evidence="1">
    <location>
        <begin position="1"/>
        <end position="64"/>
    </location>
</feature>
<dbReference type="GeneID" id="24416139"/>
<proteinExistence type="predicted"/>
<dbReference type="AlphaFoldDB" id="E3QXS9"/>
<evidence type="ECO:0000313" key="3">
    <source>
        <dbReference type="Proteomes" id="UP000008782"/>
    </source>
</evidence>
<dbReference type="HOGENOM" id="CLU_1927476_0_0_1"/>
<keyword evidence="3" id="KW-1185">Reference proteome</keyword>
<feature type="compositionally biased region" description="Acidic residues" evidence="1">
    <location>
        <begin position="50"/>
        <end position="64"/>
    </location>
</feature>
<sequence length="143" mass="16506">MGSKNIDKQPLLAKQPSAAISASRSKAPSTTNHLKSFKLGSEHDSALQDTSEDPEINNTVEDDNLADMSYEELESLEHRIFKRMYADRNNRIIEIFFSRWGNKIQGNRSKKARRQAKHLRASREEKMKMVPQELQSPLFQEEM</sequence>
<name>E3QXS9_COLGM</name>
<accession>E3QXS9</accession>
<feature type="compositionally biased region" description="Polar residues" evidence="1">
    <location>
        <begin position="18"/>
        <end position="34"/>
    </location>
</feature>
<feature type="compositionally biased region" description="Basic residues" evidence="1">
    <location>
        <begin position="108"/>
        <end position="120"/>
    </location>
</feature>
<dbReference type="Proteomes" id="UP000008782">
    <property type="component" value="Unassembled WGS sequence"/>
</dbReference>
<gene>
    <name evidence="2" type="ORF">GLRG_10774</name>
</gene>
<dbReference type="EMBL" id="GG697397">
    <property type="protein sequence ID" value="EFQ35630.1"/>
    <property type="molecule type" value="Genomic_DNA"/>
</dbReference>
<feature type="region of interest" description="Disordered" evidence="1">
    <location>
        <begin position="106"/>
        <end position="143"/>
    </location>
</feature>
<dbReference type="eggNOG" id="ENOG502TI3M">
    <property type="taxonomic scope" value="Eukaryota"/>
</dbReference>
<dbReference type="VEuPathDB" id="FungiDB:GLRG_10774"/>
<reference evidence="3" key="1">
    <citation type="journal article" date="2012" name="Nat. Genet.">
        <title>Lifestyle transitions in plant pathogenic Colletotrichum fungi deciphered by genome and transcriptome analyses.</title>
        <authorList>
            <person name="O'Connell R.J."/>
            <person name="Thon M.R."/>
            <person name="Hacquard S."/>
            <person name="Amyotte S.G."/>
            <person name="Kleemann J."/>
            <person name="Torres M.F."/>
            <person name="Damm U."/>
            <person name="Buiate E.A."/>
            <person name="Epstein L."/>
            <person name="Alkan N."/>
            <person name="Altmueller J."/>
            <person name="Alvarado-Balderrama L."/>
            <person name="Bauser C.A."/>
            <person name="Becker C."/>
            <person name="Birren B.W."/>
            <person name="Chen Z."/>
            <person name="Choi J."/>
            <person name="Crouch J.A."/>
            <person name="Duvick J.P."/>
            <person name="Farman M.A."/>
            <person name="Gan P."/>
            <person name="Heiman D."/>
            <person name="Henrissat B."/>
            <person name="Howard R.J."/>
            <person name="Kabbage M."/>
            <person name="Koch C."/>
            <person name="Kracher B."/>
            <person name="Kubo Y."/>
            <person name="Law A.D."/>
            <person name="Lebrun M.-H."/>
            <person name="Lee Y.-H."/>
            <person name="Miyara I."/>
            <person name="Moore N."/>
            <person name="Neumann U."/>
            <person name="Nordstroem K."/>
            <person name="Panaccione D.G."/>
            <person name="Panstruga R."/>
            <person name="Place M."/>
            <person name="Proctor R.H."/>
            <person name="Prusky D."/>
            <person name="Rech G."/>
            <person name="Reinhardt R."/>
            <person name="Rollins J.A."/>
            <person name="Rounsley S."/>
            <person name="Schardl C.L."/>
            <person name="Schwartz D.C."/>
            <person name="Shenoy N."/>
            <person name="Shirasu K."/>
            <person name="Sikhakolli U.R."/>
            <person name="Stueber K."/>
            <person name="Sukno S.A."/>
            <person name="Sweigard J.A."/>
            <person name="Takano Y."/>
            <person name="Takahara H."/>
            <person name="Trail F."/>
            <person name="van der Does H.C."/>
            <person name="Voll L.M."/>
            <person name="Will I."/>
            <person name="Young S."/>
            <person name="Zeng Q."/>
            <person name="Zhang J."/>
            <person name="Zhou S."/>
            <person name="Dickman M.B."/>
            <person name="Schulze-Lefert P."/>
            <person name="Ver Loren van Themaat E."/>
            <person name="Ma L.-J."/>
            <person name="Vaillancourt L.J."/>
        </authorList>
    </citation>
    <scope>NUCLEOTIDE SEQUENCE [LARGE SCALE GENOMIC DNA]</scope>
    <source>
        <strain evidence="3">M1.001 / M2 / FGSC 10212</strain>
    </source>
</reference>
<dbReference type="OrthoDB" id="4849165at2759"/>
<protein>
    <submittedName>
        <fullName evidence="2">Uncharacterized protein</fullName>
    </submittedName>
</protein>
<evidence type="ECO:0000256" key="1">
    <source>
        <dbReference type="SAM" id="MobiDB-lite"/>
    </source>
</evidence>
<evidence type="ECO:0000313" key="2">
    <source>
        <dbReference type="EMBL" id="EFQ35630.1"/>
    </source>
</evidence>
<feature type="compositionally biased region" description="Polar residues" evidence="1">
    <location>
        <begin position="133"/>
        <end position="143"/>
    </location>
</feature>
<dbReference type="RefSeq" id="XP_008099650.1">
    <property type="nucleotide sequence ID" value="XM_008101459.1"/>
</dbReference>